<feature type="transmembrane region" description="Helical" evidence="1">
    <location>
        <begin position="189"/>
        <end position="208"/>
    </location>
</feature>
<keyword evidence="3" id="KW-0012">Acyltransferase</keyword>
<keyword evidence="1" id="KW-0472">Membrane</keyword>
<feature type="domain" description="Acyltransferase 3" evidence="2">
    <location>
        <begin position="3"/>
        <end position="312"/>
    </location>
</feature>
<feature type="transmembrane region" description="Helical" evidence="1">
    <location>
        <begin position="73"/>
        <end position="96"/>
    </location>
</feature>
<reference evidence="3" key="1">
    <citation type="submission" date="2022-07" db="EMBL/GenBank/DDBJ databases">
        <title>Pseudomonas nunamit sp. nov. an antifungal species isolated from Greenland.</title>
        <authorList>
            <person name="Ntana F."/>
            <person name="Hennessy R.C."/>
            <person name="Zervas A."/>
            <person name="Stougaard P."/>
        </authorList>
    </citation>
    <scope>NUCLEOTIDE SEQUENCE</scope>
    <source>
        <strain evidence="3">In5</strain>
    </source>
</reference>
<dbReference type="RefSeq" id="WP_054616858.1">
    <property type="nucleotide sequence ID" value="NZ_CP101125.1"/>
</dbReference>
<keyword evidence="1" id="KW-1133">Transmembrane helix</keyword>
<dbReference type="InterPro" id="IPR002656">
    <property type="entry name" value="Acyl_transf_3_dom"/>
</dbReference>
<feature type="transmembrane region" description="Helical" evidence="1">
    <location>
        <begin position="137"/>
        <end position="157"/>
    </location>
</feature>
<dbReference type="PANTHER" id="PTHR23028">
    <property type="entry name" value="ACETYLTRANSFERASE"/>
    <property type="match status" value="1"/>
</dbReference>
<evidence type="ECO:0000259" key="2">
    <source>
        <dbReference type="Pfam" id="PF01757"/>
    </source>
</evidence>
<accession>A0ABY5EFP2</accession>
<evidence type="ECO:0000313" key="4">
    <source>
        <dbReference type="Proteomes" id="UP001059607"/>
    </source>
</evidence>
<sequence length="339" mass="37268">MRNNSFDLIRHLAALMVLVSHHYVLAGMSEPAIQGYNSLGGIAVLCFFSISGLLITLSYLNTASLQNYLLKRVARIFPALIICSFVMTYVAGAFFASDYVSGTSAFIDFLRISVFGRATIDEVTHDFIFSESFNGSLWTLKIEFAFYILLALVLTLYRSALMPWALLLLFCIATYVLGNFPMNALAQKLLVYCAAGIAFFSGSLIAFYKQHFDRARTKFIVLAVASLIVFVSLGTSAAWVLATLGISLATISLGLLYVDKTIRGRFDISYGIYLYAFPVQQLIINKTQLGFFPSMAVSALIVVGLATLSWLIIEQPALALAHRNTPRKSVPAPQVSQVP</sequence>
<dbReference type="InterPro" id="IPR050879">
    <property type="entry name" value="Acyltransferase_3"/>
</dbReference>
<dbReference type="Pfam" id="PF01757">
    <property type="entry name" value="Acyl_transf_3"/>
    <property type="match status" value="1"/>
</dbReference>
<dbReference type="GO" id="GO:0016746">
    <property type="term" value="F:acyltransferase activity"/>
    <property type="evidence" value="ECO:0007669"/>
    <property type="project" value="UniProtKB-KW"/>
</dbReference>
<feature type="transmembrane region" description="Helical" evidence="1">
    <location>
        <begin position="164"/>
        <end position="183"/>
    </location>
</feature>
<name>A0ABY5EFP2_9PSED</name>
<dbReference type="EMBL" id="CP101125">
    <property type="protein sequence ID" value="UTO14354.1"/>
    <property type="molecule type" value="Genomic_DNA"/>
</dbReference>
<feature type="transmembrane region" description="Helical" evidence="1">
    <location>
        <begin position="290"/>
        <end position="313"/>
    </location>
</feature>
<keyword evidence="3" id="KW-0808">Transferase</keyword>
<dbReference type="Proteomes" id="UP001059607">
    <property type="component" value="Chromosome"/>
</dbReference>
<feature type="transmembrane region" description="Helical" evidence="1">
    <location>
        <begin position="215"/>
        <end position="233"/>
    </location>
</feature>
<gene>
    <name evidence="3" type="ORF">NK667_30110</name>
</gene>
<dbReference type="PANTHER" id="PTHR23028:SF53">
    <property type="entry name" value="ACYL_TRANSF_3 DOMAIN-CONTAINING PROTEIN"/>
    <property type="match status" value="1"/>
</dbReference>
<protein>
    <submittedName>
        <fullName evidence="3">Acyltransferase</fullName>
    </submittedName>
</protein>
<evidence type="ECO:0000313" key="3">
    <source>
        <dbReference type="EMBL" id="UTO14354.1"/>
    </source>
</evidence>
<feature type="transmembrane region" description="Helical" evidence="1">
    <location>
        <begin position="39"/>
        <end position="61"/>
    </location>
</feature>
<feature type="transmembrane region" description="Helical" evidence="1">
    <location>
        <begin position="12"/>
        <end position="33"/>
    </location>
</feature>
<evidence type="ECO:0000256" key="1">
    <source>
        <dbReference type="SAM" id="Phobius"/>
    </source>
</evidence>
<keyword evidence="4" id="KW-1185">Reference proteome</keyword>
<organism evidence="3 4">
    <name type="scientific">Pseudomonas nunensis</name>
    <dbReference type="NCBI Taxonomy" id="2961896"/>
    <lineage>
        <taxon>Bacteria</taxon>
        <taxon>Pseudomonadati</taxon>
        <taxon>Pseudomonadota</taxon>
        <taxon>Gammaproteobacteria</taxon>
        <taxon>Pseudomonadales</taxon>
        <taxon>Pseudomonadaceae</taxon>
        <taxon>Pseudomonas</taxon>
    </lineage>
</organism>
<keyword evidence="1" id="KW-0812">Transmembrane</keyword>
<proteinExistence type="predicted"/>